<keyword evidence="2" id="KW-1185">Reference proteome</keyword>
<dbReference type="Pfam" id="PF08843">
    <property type="entry name" value="AbiEii"/>
    <property type="match status" value="1"/>
</dbReference>
<organism evidence="1 2">
    <name type="scientific">Chlorobium ferrooxidans DSM 13031</name>
    <dbReference type="NCBI Taxonomy" id="377431"/>
    <lineage>
        <taxon>Bacteria</taxon>
        <taxon>Pseudomonadati</taxon>
        <taxon>Chlorobiota</taxon>
        <taxon>Chlorobiia</taxon>
        <taxon>Chlorobiales</taxon>
        <taxon>Chlorobiaceae</taxon>
        <taxon>Chlorobium/Pelodictyon group</taxon>
        <taxon>Chlorobium</taxon>
    </lineage>
</organism>
<protein>
    <recommendedName>
        <fullName evidence="3">Nucleotidyltransferase</fullName>
    </recommendedName>
</protein>
<evidence type="ECO:0008006" key="3">
    <source>
        <dbReference type="Google" id="ProtNLM"/>
    </source>
</evidence>
<dbReference type="EMBL" id="AASE01000009">
    <property type="protein sequence ID" value="EAT58956.1"/>
    <property type="molecule type" value="Genomic_DNA"/>
</dbReference>
<dbReference type="Gene3D" id="3.10.450.620">
    <property type="entry name" value="JHP933, nucleotidyltransferase-like core domain"/>
    <property type="match status" value="1"/>
</dbReference>
<dbReference type="InterPro" id="IPR014942">
    <property type="entry name" value="AbiEii"/>
</dbReference>
<reference evidence="1 2" key="2">
    <citation type="submission" date="2006-07" db="EMBL/GenBank/DDBJ databases">
        <title>Sequencing of the draft genome and assembly of Chlorobium ferroxidans DSM 13031.</title>
        <authorList>
            <consortium name="US DOE Joint Genome Institute (JGI-PGF)"/>
            <person name="Copeland A."/>
            <person name="Lucas S."/>
            <person name="Lapidus A."/>
            <person name="Barry K."/>
            <person name="Glavina del Rio T."/>
            <person name="Dalin E."/>
            <person name="Tice H."/>
            <person name="Bruce D."/>
            <person name="Pitluck S."/>
            <person name="Richardson P."/>
        </authorList>
    </citation>
    <scope>NUCLEOTIDE SEQUENCE [LARGE SCALE GENOMIC DNA]</scope>
    <source>
        <strain evidence="1 2">DSM 13031</strain>
    </source>
</reference>
<gene>
    <name evidence="1" type="ORF">CferDRAFT_0930</name>
</gene>
<dbReference type="Proteomes" id="UP000004162">
    <property type="component" value="Unassembled WGS sequence"/>
</dbReference>
<accession>Q0YRQ7</accession>
<comment type="caution">
    <text evidence="1">The sequence shown here is derived from an EMBL/GenBank/DDBJ whole genome shotgun (WGS) entry which is preliminary data.</text>
</comment>
<evidence type="ECO:0000313" key="1">
    <source>
        <dbReference type="EMBL" id="EAT58956.1"/>
    </source>
</evidence>
<proteinExistence type="predicted"/>
<evidence type="ECO:0000313" key="2">
    <source>
        <dbReference type="Proteomes" id="UP000004162"/>
    </source>
</evidence>
<sequence length="262" mass="29752">MSLREELLLSKAHNLIQRFSEDVDFRVIALKDQQNRSSLSRFKHEVIQHLCLNDFPLENHHITALNDNRFIVIEFDYPSYFTTPVAIRPHVQIEISVKATQRKGILLPVSSFVNTITKSPPEAESVLSIDPVESAADKLSALAWRIPTRIRGSENDDRALVQHIHDLALLKKLALFDENFVDLVAASMLEDEGRLRKNPEFAAYSMAEKFQLMLSILNSDKEYPREYDLFVKGVSYAAEGEAPDFITGLNALQALVDQFLKA</sequence>
<name>Q0YRQ7_9CHLB</name>
<dbReference type="AlphaFoldDB" id="Q0YRQ7"/>
<reference evidence="1 2" key="1">
    <citation type="submission" date="2006-07" db="EMBL/GenBank/DDBJ databases">
        <title>Annotation of the draft genome assembly of Chlorobium ferroxidans DSM 13031.</title>
        <authorList>
            <consortium name="US DOE Joint Genome Institute (JGI-ORNL)"/>
            <person name="Larimer F."/>
            <person name="Land M."/>
            <person name="Hauser L."/>
        </authorList>
    </citation>
    <scope>NUCLEOTIDE SEQUENCE [LARGE SCALE GENOMIC DNA]</scope>
    <source>
        <strain evidence="1 2">DSM 13031</strain>
    </source>
</reference>